<feature type="region of interest" description="Disordered" evidence="5">
    <location>
        <begin position="420"/>
        <end position="578"/>
    </location>
</feature>
<feature type="compositionally biased region" description="Basic and acidic residues" evidence="5">
    <location>
        <begin position="565"/>
        <end position="578"/>
    </location>
</feature>
<dbReference type="Proteomes" id="UP001151516">
    <property type="component" value="Unassembled WGS sequence"/>
</dbReference>
<dbReference type="GO" id="GO:0006334">
    <property type="term" value="P:nucleosome assembly"/>
    <property type="evidence" value="ECO:0007669"/>
    <property type="project" value="TreeGrafter"/>
</dbReference>
<feature type="region of interest" description="Disordered" evidence="5">
    <location>
        <begin position="761"/>
        <end position="784"/>
    </location>
</feature>
<name>A0A9W8GM44_9FUNG</name>
<comment type="caution">
    <text evidence="8">The sequence shown here is derived from an EMBL/GenBank/DDBJ whole genome shotgun (WGS) entry which is preliminary data.</text>
</comment>
<dbReference type="GO" id="GO:0005634">
    <property type="term" value="C:nucleus"/>
    <property type="evidence" value="ECO:0007669"/>
    <property type="project" value="UniProtKB-SubCell"/>
</dbReference>
<evidence type="ECO:0000256" key="2">
    <source>
        <dbReference type="ARBA" id="ARBA00022763"/>
    </source>
</evidence>
<dbReference type="GO" id="GO:0006281">
    <property type="term" value="P:DNA repair"/>
    <property type="evidence" value="ECO:0007669"/>
    <property type="project" value="UniProtKB-KW"/>
</dbReference>
<evidence type="ECO:0000313" key="8">
    <source>
        <dbReference type="EMBL" id="KAJ2688732.1"/>
    </source>
</evidence>
<dbReference type="AlphaFoldDB" id="A0A9W8GM44"/>
<organism evidence="8 9">
    <name type="scientific">Coemansia spiralis</name>
    <dbReference type="NCBI Taxonomy" id="417178"/>
    <lineage>
        <taxon>Eukaryota</taxon>
        <taxon>Fungi</taxon>
        <taxon>Fungi incertae sedis</taxon>
        <taxon>Zoopagomycota</taxon>
        <taxon>Kickxellomycotina</taxon>
        <taxon>Kickxellomycetes</taxon>
        <taxon>Kickxellales</taxon>
        <taxon>Kickxellaceae</taxon>
        <taxon>Coemansia</taxon>
    </lineage>
</organism>
<keyword evidence="3" id="KW-0234">DNA repair</keyword>
<keyword evidence="4" id="KW-0539">Nucleus</keyword>
<feature type="non-terminal residue" evidence="8">
    <location>
        <position position="784"/>
    </location>
</feature>
<dbReference type="EMBL" id="JANBTX010000040">
    <property type="protein sequence ID" value="KAJ2688732.1"/>
    <property type="molecule type" value="Genomic_DNA"/>
</dbReference>
<evidence type="ECO:0000259" key="6">
    <source>
        <dbReference type="Pfam" id="PF12253"/>
    </source>
</evidence>
<comment type="subcellular location">
    <subcellularLocation>
        <location evidence="1">Nucleus</location>
    </subcellularLocation>
</comment>
<keyword evidence="9" id="KW-1185">Reference proteome</keyword>
<dbReference type="Pfam" id="PF12253">
    <property type="entry name" value="CAF1A_dimeriz"/>
    <property type="match status" value="1"/>
</dbReference>
<dbReference type="Pfam" id="PF21796">
    <property type="entry name" value="Cac1_C"/>
    <property type="match status" value="1"/>
</dbReference>
<feature type="compositionally biased region" description="Acidic residues" evidence="5">
    <location>
        <begin position="427"/>
        <end position="468"/>
    </location>
</feature>
<feature type="compositionally biased region" description="Basic and acidic residues" evidence="5">
    <location>
        <begin position="770"/>
        <end position="784"/>
    </location>
</feature>
<evidence type="ECO:0000256" key="4">
    <source>
        <dbReference type="ARBA" id="ARBA00023242"/>
    </source>
</evidence>
<feature type="compositionally biased region" description="Acidic residues" evidence="5">
    <location>
        <begin position="489"/>
        <end position="535"/>
    </location>
</feature>
<dbReference type="InterPro" id="IPR022043">
    <property type="entry name" value="CAF1A_DD"/>
</dbReference>
<dbReference type="PANTHER" id="PTHR15272">
    <property type="entry name" value="CHROMATIN ASSEMBLY FACTOR 1 SUBUNIT A CAF-1 SUBUNIT A"/>
    <property type="match status" value="1"/>
</dbReference>
<reference evidence="8" key="1">
    <citation type="submission" date="2022-07" db="EMBL/GenBank/DDBJ databases">
        <title>Phylogenomic reconstructions and comparative analyses of Kickxellomycotina fungi.</title>
        <authorList>
            <person name="Reynolds N.K."/>
            <person name="Stajich J.E."/>
            <person name="Barry K."/>
            <person name="Grigoriev I.V."/>
            <person name="Crous P."/>
            <person name="Smith M.E."/>
        </authorList>
    </citation>
    <scope>NUCLEOTIDE SEQUENCE</scope>
    <source>
        <strain evidence="8">CBS 109367</strain>
    </source>
</reference>
<feature type="domain" description="Chromatin assembly factor 1 subunit A dimerization" evidence="6">
    <location>
        <begin position="389"/>
        <end position="461"/>
    </location>
</feature>
<evidence type="ECO:0000313" key="9">
    <source>
        <dbReference type="Proteomes" id="UP001151516"/>
    </source>
</evidence>
<feature type="domain" description="Chromatin assembly factor 1 subunit Cac1-like C-terminal" evidence="7">
    <location>
        <begin position="669"/>
        <end position="712"/>
    </location>
</feature>
<dbReference type="GO" id="GO:0033186">
    <property type="term" value="C:CAF-1 complex"/>
    <property type="evidence" value="ECO:0007669"/>
    <property type="project" value="TreeGrafter"/>
</dbReference>
<proteinExistence type="predicted"/>
<evidence type="ECO:0000256" key="5">
    <source>
        <dbReference type="SAM" id="MobiDB-lite"/>
    </source>
</evidence>
<dbReference type="OrthoDB" id="440676at2759"/>
<evidence type="ECO:0000256" key="1">
    <source>
        <dbReference type="ARBA" id="ARBA00004123"/>
    </source>
</evidence>
<gene>
    <name evidence="8" type="ORF">IWW39_002039</name>
</gene>
<evidence type="ECO:0000256" key="3">
    <source>
        <dbReference type="ARBA" id="ARBA00023204"/>
    </source>
</evidence>
<protein>
    <submittedName>
        <fullName evidence="8">Uncharacterized protein</fullName>
    </submittedName>
</protein>
<dbReference type="InterPro" id="IPR048800">
    <property type="entry name" value="Cac1-like_C"/>
</dbReference>
<accession>A0A9W8GM44</accession>
<sequence>DTSGESGATKPLQPGTLPVVFKNGKVSFSEKKLSLDRHPAVVAAIFQFHQLVAQLKQNDQGELPLTRIPNEHWCLVAMLVQERDASMATLVRSIETQLCPVVFGEKKSSNSTIIAPGAVEETVLNIADLHNYGVTLASLRESCGAELDDVPHNLSIQRWEVRELALLPEDVREVVLKRRQQRQDAHTECARWFQALESETQGQILAGSLKKLKINPTRAPAKQKRAEPAAAKDAEVNDGAISKKTSQVPRGQKSLQTFFASERGPEKGDGAQATPAYCSEGKSFYRSTFLPFHLRKNTTMYRYEPPKSFDPNDLDRILSRDSQCQPVHDGSFGKDAAALYLKQFVSAPSQPMSLRRGVIPDCSIVDDGSSSELDAAELYLLQLRMRPMKLFHFHGSQRPDYWGTWSRKLCGVSGRQPFGRDTASLDYDVDSDAEWEAEEEGEDLRSDDDEDDDDEEDSDDDVDDEDFDEQHSFIVGDRMLHTDLGEQTLSDDGESGAGSDTDEESNFNSEDEVMEEIDPSEEVCDNDMDVDDSAEPDSGRRRKVCVADSTSSMDPTHHSTLLANDRPKSHAQDEMNRDRLPLRRAKVLPLTPMVIGLIWDRSSSAPAVSTLDALTICTVGRALPLRISVAAQDIQPTRSVARTSIGKCEGAAGTPARKPRDVSDADLHILVGVVHGSSFGIGRLVELLRPQIAGASKALIERLIHEHAVKEKRPPATRSMWYVNERLVEQLRTSQPASSTYTDQSLGSGSPVARTITFASVSDTSETEESSVKRQRVGEVIDAA</sequence>
<dbReference type="PANTHER" id="PTHR15272:SF0">
    <property type="entry name" value="CHROMATIN ASSEMBLY FACTOR 1 SUBUNIT A"/>
    <property type="match status" value="1"/>
</dbReference>
<evidence type="ECO:0000259" key="7">
    <source>
        <dbReference type="Pfam" id="PF21796"/>
    </source>
</evidence>
<feature type="compositionally biased region" description="Polar residues" evidence="5">
    <location>
        <begin position="548"/>
        <end position="562"/>
    </location>
</feature>
<keyword evidence="2" id="KW-0227">DNA damage</keyword>